<name>A0A8S1RU76_9CILI</name>
<accession>A0A8S1RU76</accession>
<sequence>MAKRVDMHVLLKHLQRISILLRLLNILSKKAKLTDIVSMAECKQFGKSKKHKTILISHNHLQVFWTFIFQFGQEVLKFNKKFLNIEMLILSRVYNFYHLHYLNSIQDNTHLIKDLKIDFQMLLFPQTKLSLLRILIYL</sequence>
<evidence type="ECO:0000313" key="1">
    <source>
        <dbReference type="EMBL" id="CAD8130024.1"/>
    </source>
</evidence>
<keyword evidence="2" id="KW-1185">Reference proteome</keyword>
<reference evidence="1" key="1">
    <citation type="submission" date="2021-01" db="EMBL/GenBank/DDBJ databases">
        <authorList>
            <consortium name="Genoscope - CEA"/>
            <person name="William W."/>
        </authorList>
    </citation>
    <scope>NUCLEOTIDE SEQUENCE</scope>
</reference>
<proteinExistence type="predicted"/>
<gene>
    <name evidence="1" type="ORF">PSON_ATCC_30995.1.T2570011</name>
</gene>
<dbReference type="Proteomes" id="UP000692954">
    <property type="component" value="Unassembled WGS sequence"/>
</dbReference>
<comment type="caution">
    <text evidence="1">The sequence shown here is derived from an EMBL/GenBank/DDBJ whole genome shotgun (WGS) entry which is preliminary data.</text>
</comment>
<organism evidence="1 2">
    <name type="scientific">Paramecium sonneborni</name>
    <dbReference type="NCBI Taxonomy" id="65129"/>
    <lineage>
        <taxon>Eukaryota</taxon>
        <taxon>Sar</taxon>
        <taxon>Alveolata</taxon>
        <taxon>Ciliophora</taxon>
        <taxon>Intramacronucleata</taxon>
        <taxon>Oligohymenophorea</taxon>
        <taxon>Peniculida</taxon>
        <taxon>Parameciidae</taxon>
        <taxon>Paramecium</taxon>
    </lineage>
</organism>
<dbReference type="AlphaFoldDB" id="A0A8S1RU76"/>
<dbReference type="EMBL" id="CAJJDN010000257">
    <property type="protein sequence ID" value="CAD8130024.1"/>
    <property type="molecule type" value="Genomic_DNA"/>
</dbReference>
<protein>
    <submittedName>
        <fullName evidence="1">Uncharacterized protein</fullName>
    </submittedName>
</protein>
<evidence type="ECO:0000313" key="2">
    <source>
        <dbReference type="Proteomes" id="UP000692954"/>
    </source>
</evidence>